<dbReference type="Proteomes" id="UP000588647">
    <property type="component" value="Unassembled WGS sequence"/>
</dbReference>
<organism evidence="2 3">
    <name type="scientific">Aurantimonas endophytica</name>
    <dbReference type="NCBI Taxonomy" id="1522175"/>
    <lineage>
        <taxon>Bacteria</taxon>
        <taxon>Pseudomonadati</taxon>
        <taxon>Pseudomonadota</taxon>
        <taxon>Alphaproteobacteria</taxon>
        <taxon>Hyphomicrobiales</taxon>
        <taxon>Aurantimonadaceae</taxon>
        <taxon>Aurantimonas</taxon>
    </lineage>
</organism>
<keyword evidence="3" id="KW-1185">Reference proteome</keyword>
<sequence>MTRVPEWEQALVRAIEKHATLPFAWGVSDCGYLATDCIEAVTGSLPFKKFRGYKTEVGAAKKLLRAGFNDIGDLFASAYEPIPPAMAQRGDVGTIERDGKVGAAVVTSFGVAIKTEHGVGYEPITALSRAFRIG</sequence>
<dbReference type="InterPro" id="IPR053802">
    <property type="entry name" value="DUF6950"/>
</dbReference>
<dbReference type="Pfam" id="PF22262">
    <property type="entry name" value="DUF6950"/>
    <property type="match status" value="1"/>
</dbReference>
<accession>A0A7W6H9R3</accession>
<gene>
    <name evidence="2" type="ORF">GGR03_000020</name>
</gene>
<dbReference type="AlphaFoldDB" id="A0A7W6H9R3"/>
<feature type="domain" description="DUF6950" evidence="1">
    <location>
        <begin position="2"/>
        <end position="133"/>
    </location>
</feature>
<proteinExistence type="predicted"/>
<name>A0A7W6H9R3_9HYPH</name>
<comment type="caution">
    <text evidence="2">The sequence shown here is derived from an EMBL/GenBank/DDBJ whole genome shotgun (WGS) entry which is preliminary data.</text>
</comment>
<dbReference type="RefSeq" id="WP_183205200.1">
    <property type="nucleotide sequence ID" value="NZ_JAAAMM010000001.1"/>
</dbReference>
<dbReference type="EMBL" id="JACIEM010000001">
    <property type="protein sequence ID" value="MBB4000973.1"/>
    <property type="molecule type" value="Genomic_DNA"/>
</dbReference>
<reference evidence="2 3" key="1">
    <citation type="submission" date="2020-08" db="EMBL/GenBank/DDBJ databases">
        <title>Genomic Encyclopedia of Type Strains, Phase IV (KMG-IV): sequencing the most valuable type-strain genomes for metagenomic binning, comparative biology and taxonomic classification.</title>
        <authorList>
            <person name="Goeker M."/>
        </authorList>
    </citation>
    <scope>NUCLEOTIDE SEQUENCE [LARGE SCALE GENOMIC DNA]</scope>
    <source>
        <strain evidence="2 3">DSM 103570</strain>
    </source>
</reference>
<evidence type="ECO:0000313" key="2">
    <source>
        <dbReference type="EMBL" id="MBB4000973.1"/>
    </source>
</evidence>
<evidence type="ECO:0000259" key="1">
    <source>
        <dbReference type="Pfam" id="PF22262"/>
    </source>
</evidence>
<evidence type="ECO:0000313" key="3">
    <source>
        <dbReference type="Proteomes" id="UP000588647"/>
    </source>
</evidence>
<protein>
    <recommendedName>
        <fullName evidence="1">DUF6950 domain-containing protein</fullName>
    </recommendedName>
</protein>